<dbReference type="EMBL" id="UINC01031737">
    <property type="protein sequence ID" value="SVB18256.1"/>
    <property type="molecule type" value="Genomic_DNA"/>
</dbReference>
<dbReference type="InterPro" id="IPR017871">
    <property type="entry name" value="ABC_transporter-like_CS"/>
</dbReference>
<gene>
    <name evidence="5" type="ORF">METZ01_LOCUS171110</name>
</gene>
<dbReference type="GO" id="GO:0016887">
    <property type="term" value="F:ATP hydrolysis activity"/>
    <property type="evidence" value="ECO:0007669"/>
    <property type="project" value="InterPro"/>
</dbReference>
<name>A0A382BWS8_9ZZZZ</name>
<feature type="domain" description="ABC transporter" evidence="4">
    <location>
        <begin position="17"/>
        <end position="248"/>
    </location>
</feature>
<accession>A0A382BWS8</accession>
<reference evidence="5" key="1">
    <citation type="submission" date="2018-05" db="EMBL/GenBank/DDBJ databases">
        <authorList>
            <person name="Lanie J.A."/>
            <person name="Ng W.-L."/>
            <person name="Kazmierczak K.M."/>
            <person name="Andrzejewski T.M."/>
            <person name="Davidsen T.M."/>
            <person name="Wayne K.J."/>
            <person name="Tettelin H."/>
            <person name="Glass J.I."/>
            <person name="Rusch D."/>
            <person name="Podicherti R."/>
            <person name="Tsui H.-C.T."/>
            <person name="Winkler M.E."/>
        </authorList>
    </citation>
    <scope>NUCLEOTIDE SEQUENCE</scope>
</reference>
<dbReference type="NCBIfam" id="TIGR04406">
    <property type="entry name" value="LPS_export_lptB"/>
    <property type="match status" value="1"/>
</dbReference>
<sequence length="251" mass="28073">MKKGFRIIKFKKNKPILQVKGVSKSFDGRPILKKINMDLFPAEIIGLVGPNGSGKSTLYGTIIGLYKVDAGNILLNQKDITQKPIHERAKLGIAYLSQYRSVFNMSVFDNLLGIAQIAIKGAEKQHSIIEKLMTEFNLQHLRNINANLLSGGEIRRLQICRTLINNPKVILLDEPLAALDPIVVQEIQKFILKLQSFGCGVIISDHQVQNLFEIVDRAYVIGEQSIIAEGKPKEILKSTKARELYFGSFDS</sequence>
<evidence type="ECO:0000256" key="1">
    <source>
        <dbReference type="ARBA" id="ARBA00022448"/>
    </source>
</evidence>
<evidence type="ECO:0000259" key="4">
    <source>
        <dbReference type="PROSITE" id="PS50893"/>
    </source>
</evidence>
<protein>
    <recommendedName>
        <fullName evidence="4">ABC transporter domain-containing protein</fullName>
    </recommendedName>
</protein>
<dbReference type="Pfam" id="PF00005">
    <property type="entry name" value="ABC_tran"/>
    <property type="match status" value="1"/>
</dbReference>
<dbReference type="GO" id="GO:0055085">
    <property type="term" value="P:transmembrane transport"/>
    <property type="evidence" value="ECO:0007669"/>
    <property type="project" value="InterPro"/>
</dbReference>
<proteinExistence type="predicted"/>
<dbReference type="PROSITE" id="PS00211">
    <property type="entry name" value="ABC_TRANSPORTER_1"/>
    <property type="match status" value="1"/>
</dbReference>
<dbReference type="GO" id="GO:0005524">
    <property type="term" value="F:ATP binding"/>
    <property type="evidence" value="ECO:0007669"/>
    <property type="project" value="UniProtKB-KW"/>
</dbReference>
<dbReference type="SUPFAM" id="SSF52540">
    <property type="entry name" value="P-loop containing nucleoside triphosphate hydrolases"/>
    <property type="match status" value="1"/>
</dbReference>
<evidence type="ECO:0000313" key="5">
    <source>
        <dbReference type="EMBL" id="SVB18256.1"/>
    </source>
</evidence>
<keyword evidence="3" id="KW-0067">ATP-binding</keyword>
<dbReference type="InterPro" id="IPR030921">
    <property type="entry name" value="LPS_export_LptB"/>
</dbReference>
<dbReference type="PROSITE" id="PS50893">
    <property type="entry name" value="ABC_TRANSPORTER_2"/>
    <property type="match status" value="1"/>
</dbReference>
<dbReference type="InterPro" id="IPR003593">
    <property type="entry name" value="AAA+_ATPase"/>
</dbReference>
<dbReference type="Gene3D" id="3.40.50.300">
    <property type="entry name" value="P-loop containing nucleotide triphosphate hydrolases"/>
    <property type="match status" value="1"/>
</dbReference>
<dbReference type="AlphaFoldDB" id="A0A382BWS8"/>
<dbReference type="PANTHER" id="PTHR45772:SF10">
    <property type="entry name" value="LIPOPOLYSACCHARIDE EXPORT SYSTEM ATP-BINDING PROTEIN LPTB"/>
    <property type="match status" value="1"/>
</dbReference>
<dbReference type="InterPro" id="IPR051120">
    <property type="entry name" value="ABC_AA/LPS_Transport"/>
</dbReference>
<organism evidence="5">
    <name type="scientific">marine metagenome</name>
    <dbReference type="NCBI Taxonomy" id="408172"/>
    <lineage>
        <taxon>unclassified sequences</taxon>
        <taxon>metagenomes</taxon>
        <taxon>ecological metagenomes</taxon>
    </lineage>
</organism>
<dbReference type="PANTHER" id="PTHR45772">
    <property type="entry name" value="CONSERVED COMPONENT OF ABC TRANSPORTER FOR NATURAL AMINO ACIDS-RELATED"/>
    <property type="match status" value="1"/>
</dbReference>
<evidence type="ECO:0000256" key="2">
    <source>
        <dbReference type="ARBA" id="ARBA00022741"/>
    </source>
</evidence>
<evidence type="ECO:0000256" key="3">
    <source>
        <dbReference type="ARBA" id="ARBA00022840"/>
    </source>
</evidence>
<dbReference type="InterPro" id="IPR003439">
    <property type="entry name" value="ABC_transporter-like_ATP-bd"/>
</dbReference>
<keyword evidence="1" id="KW-0813">Transport</keyword>
<dbReference type="InterPro" id="IPR027417">
    <property type="entry name" value="P-loop_NTPase"/>
</dbReference>
<dbReference type="GO" id="GO:0043190">
    <property type="term" value="C:ATP-binding cassette (ABC) transporter complex"/>
    <property type="evidence" value="ECO:0007669"/>
    <property type="project" value="InterPro"/>
</dbReference>
<dbReference type="SMART" id="SM00382">
    <property type="entry name" value="AAA"/>
    <property type="match status" value="1"/>
</dbReference>
<keyword evidence="2" id="KW-0547">Nucleotide-binding</keyword>